<gene>
    <name evidence="1" type="ORF">CLHUN_02470</name>
</gene>
<sequence length="92" mass="10473">MIRQMEVINRYPYGVPTATSFIKVTGEDGVFYDIVRSFDSQKHRGMLQDEGYEAEVVPPKVVPSCTMRDFTNGLGSYMPVVFRDGGDFYHKP</sequence>
<name>A0A1V4ST04_RUMHU</name>
<reference evidence="1 2" key="1">
    <citation type="submission" date="2017-03" db="EMBL/GenBank/DDBJ databases">
        <title>Genome sequence of Clostridium hungatei DSM 14427.</title>
        <authorList>
            <person name="Poehlein A."/>
            <person name="Daniel R."/>
        </authorList>
    </citation>
    <scope>NUCLEOTIDE SEQUENCE [LARGE SCALE GENOMIC DNA]</scope>
    <source>
        <strain evidence="1 2">DSM 14427</strain>
    </source>
</reference>
<evidence type="ECO:0000313" key="1">
    <source>
        <dbReference type="EMBL" id="OPX46431.1"/>
    </source>
</evidence>
<evidence type="ECO:0000313" key="2">
    <source>
        <dbReference type="Proteomes" id="UP000191554"/>
    </source>
</evidence>
<dbReference type="EMBL" id="MZGX01000001">
    <property type="protein sequence ID" value="OPX46431.1"/>
    <property type="molecule type" value="Genomic_DNA"/>
</dbReference>
<dbReference type="AlphaFoldDB" id="A0A1V4ST04"/>
<dbReference type="STRING" id="48256.CLHUN_02470"/>
<keyword evidence="2" id="KW-1185">Reference proteome</keyword>
<proteinExistence type="predicted"/>
<comment type="caution">
    <text evidence="1">The sequence shown here is derived from an EMBL/GenBank/DDBJ whole genome shotgun (WGS) entry which is preliminary data.</text>
</comment>
<protein>
    <submittedName>
        <fullName evidence="1">Uncharacterized protein</fullName>
    </submittedName>
</protein>
<organism evidence="1 2">
    <name type="scientific">Ruminiclostridium hungatei</name>
    <name type="common">Clostridium hungatei</name>
    <dbReference type="NCBI Taxonomy" id="48256"/>
    <lineage>
        <taxon>Bacteria</taxon>
        <taxon>Bacillati</taxon>
        <taxon>Bacillota</taxon>
        <taxon>Clostridia</taxon>
        <taxon>Eubacteriales</taxon>
        <taxon>Oscillospiraceae</taxon>
        <taxon>Ruminiclostridium</taxon>
    </lineage>
</organism>
<accession>A0A1V4ST04</accession>
<dbReference type="Proteomes" id="UP000191554">
    <property type="component" value="Unassembled WGS sequence"/>
</dbReference>
<dbReference type="RefSeq" id="WP_080062744.1">
    <property type="nucleotide sequence ID" value="NZ_MZGX01000001.1"/>
</dbReference>